<feature type="transmembrane region" description="Helical" evidence="1">
    <location>
        <begin position="41"/>
        <end position="60"/>
    </location>
</feature>
<name>A0A1M5P686_9BRAD</name>
<feature type="transmembrane region" description="Helical" evidence="1">
    <location>
        <begin position="81"/>
        <end position="102"/>
    </location>
</feature>
<keyword evidence="1" id="KW-1133">Transmembrane helix</keyword>
<evidence type="ECO:0000313" key="2">
    <source>
        <dbReference type="EMBL" id="SHG97300.1"/>
    </source>
</evidence>
<accession>A0A1M5P686</accession>
<gene>
    <name evidence="2" type="ORF">SAMN05444169_5051</name>
</gene>
<reference evidence="2 3" key="1">
    <citation type="submission" date="2016-11" db="EMBL/GenBank/DDBJ databases">
        <authorList>
            <person name="Jaros S."/>
            <person name="Januszkiewicz K."/>
            <person name="Wedrychowicz H."/>
        </authorList>
    </citation>
    <scope>NUCLEOTIDE SEQUENCE [LARGE SCALE GENOMIC DNA]</scope>
    <source>
        <strain evidence="2 3">GAS242</strain>
    </source>
</reference>
<keyword evidence="1" id="KW-0472">Membrane</keyword>
<dbReference type="RefSeq" id="WP_154073401.1">
    <property type="nucleotide sequence ID" value="NZ_LT670818.1"/>
</dbReference>
<dbReference type="Proteomes" id="UP000190675">
    <property type="component" value="Chromosome I"/>
</dbReference>
<dbReference type="EMBL" id="LT670818">
    <property type="protein sequence ID" value="SHG97300.1"/>
    <property type="molecule type" value="Genomic_DNA"/>
</dbReference>
<dbReference type="OrthoDB" id="8220084at2"/>
<feature type="transmembrane region" description="Helical" evidence="1">
    <location>
        <begin position="114"/>
        <end position="135"/>
    </location>
</feature>
<protein>
    <submittedName>
        <fullName evidence="2">Uncharacterized protein</fullName>
    </submittedName>
</protein>
<evidence type="ECO:0000313" key="3">
    <source>
        <dbReference type="Proteomes" id="UP000190675"/>
    </source>
</evidence>
<proteinExistence type="predicted"/>
<keyword evidence="1" id="KW-0812">Transmembrane</keyword>
<evidence type="ECO:0000256" key="1">
    <source>
        <dbReference type="SAM" id="Phobius"/>
    </source>
</evidence>
<dbReference type="AlphaFoldDB" id="A0A1M5P686"/>
<organism evidence="2 3">
    <name type="scientific">Bradyrhizobium erythrophlei</name>
    <dbReference type="NCBI Taxonomy" id="1437360"/>
    <lineage>
        <taxon>Bacteria</taxon>
        <taxon>Pseudomonadati</taxon>
        <taxon>Pseudomonadota</taxon>
        <taxon>Alphaproteobacteria</taxon>
        <taxon>Hyphomicrobiales</taxon>
        <taxon>Nitrobacteraceae</taxon>
        <taxon>Bradyrhizobium</taxon>
    </lineage>
</organism>
<sequence>MLIVAIAAILILMKGHRAVYESMQWPLNTDGLGGLATIGPAADGYAFEVALVVGILGWLYTVSRRAAPTFSVGYQRQLRCCLSLSAAAAVFLTGSVILDAILGGARIVGAGMSLATLVPLLSIAFEVALITAIVAELRKTIQRKALVSALFIDKNASY</sequence>